<accession>A0A9P7VFZ6</accession>
<gene>
    <name evidence="1" type="ORF">BT62DRAFT_924155</name>
</gene>
<dbReference type="GeneID" id="66106877"/>
<evidence type="ECO:0000313" key="2">
    <source>
        <dbReference type="Proteomes" id="UP000812287"/>
    </source>
</evidence>
<dbReference type="EMBL" id="MU250574">
    <property type="protein sequence ID" value="KAG7440251.1"/>
    <property type="molecule type" value="Genomic_DNA"/>
</dbReference>
<reference evidence="1" key="1">
    <citation type="submission" date="2020-11" db="EMBL/GenBank/DDBJ databases">
        <title>Adaptations for nitrogen fixation in a non-lichenized fungal sporocarp promotes dispersal by wood-feeding termites.</title>
        <authorList>
            <consortium name="DOE Joint Genome Institute"/>
            <person name="Koch R.A."/>
            <person name="Yoon G."/>
            <person name="Arayal U."/>
            <person name="Lail K."/>
            <person name="Amirebrahimi M."/>
            <person name="Labutti K."/>
            <person name="Lipzen A."/>
            <person name="Riley R."/>
            <person name="Barry K."/>
            <person name="Henrissat B."/>
            <person name="Grigoriev I.V."/>
            <person name="Herr J.R."/>
            <person name="Aime M.C."/>
        </authorList>
    </citation>
    <scope>NUCLEOTIDE SEQUENCE</scope>
    <source>
        <strain evidence="1">MCA 3950</strain>
    </source>
</reference>
<comment type="caution">
    <text evidence="1">The sequence shown here is derived from an EMBL/GenBank/DDBJ whole genome shotgun (WGS) entry which is preliminary data.</text>
</comment>
<dbReference type="Proteomes" id="UP000812287">
    <property type="component" value="Unassembled WGS sequence"/>
</dbReference>
<protein>
    <submittedName>
        <fullName evidence="1">Uncharacterized protein</fullName>
    </submittedName>
</protein>
<organism evidence="1 2">
    <name type="scientific">Guyanagaster necrorhizus</name>
    <dbReference type="NCBI Taxonomy" id="856835"/>
    <lineage>
        <taxon>Eukaryota</taxon>
        <taxon>Fungi</taxon>
        <taxon>Dikarya</taxon>
        <taxon>Basidiomycota</taxon>
        <taxon>Agaricomycotina</taxon>
        <taxon>Agaricomycetes</taxon>
        <taxon>Agaricomycetidae</taxon>
        <taxon>Agaricales</taxon>
        <taxon>Marasmiineae</taxon>
        <taxon>Physalacriaceae</taxon>
        <taxon>Guyanagaster</taxon>
    </lineage>
</organism>
<dbReference type="RefSeq" id="XP_043033751.1">
    <property type="nucleotide sequence ID" value="XM_043184580.1"/>
</dbReference>
<proteinExistence type="predicted"/>
<dbReference type="AlphaFoldDB" id="A0A9P7VFZ6"/>
<sequence>MYTSGLVTRIFRWDELTAEKEHAILGEPIAKGPTNKARELLNNAASTLRRCLGSMVNVILSRVGQCANVYLVNGKEVIVCTPTCYFKLGVSDGLWDGITVHLRSSRSIQIETKQAARILGMTTSLFITFTIIVSLEHNTVDDASFSMSSSKCDEIWLLHGQLIFLKNKDELQHEQICAKIQTATQMATWVIIESTQNVITKVNKIAQAREGPDVHGVYIGYTIETFSKAKEAWSYQRIGL</sequence>
<evidence type="ECO:0000313" key="1">
    <source>
        <dbReference type="EMBL" id="KAG7440251.1"/>
    </source>
</evidence>
<name>A0A9P7VFZ6_9AGAR</name>
<keyword evidence="2" id="KW-1185">Reference proteome</keyword>